<feature type="domain" description="Putative metallopeptidase" evidence="2">
    <location>
        <begin position="3"/>
        <end position="242"/>
    </location>
</feature>
<dbReference type="PANTHER" id="PTHR38730">
    <property type="entry name" value="SLL7028 PROTEIN"/>
    <property type="match status" value="1"/>
</dbReference>
<organism evidence="3">
    <name type="scientific">marine sediment metagenome</name>
    <dbReference type="NCBI Taxonomy" id="412755"/>
    <lineage>
        <taxon>unclassified sequences</taxon>
        <taxon>metagenomes</taxon>
        <taxon>ecological metagenomes</taxon>
    </lineage>
</organism>
<gene>
    <name evidence="3" type="ORF">LCGC14_2165330</name>
</gene>
<dbReference type="Pfam" id="PF13203">
    <property type="entry name" value="DUF2201_N"/>
    <property type="match status" value="1"/>
</dbReference>
<feature type="compositionally biased region" description="Low complexity" evidence="1">
    <location>
        <begin position="136"/>
        <end position="145"/>
    </location>
</feature>
<comment type="caution">
    <text evidence="3">The sequence shown here is derived from an EMBL/GenBank/DDBJ whole genome shotgun (WGS) entry which is preliminary data.</text>
</comment>
<proteinExistence type="predicted"/>
<feature type="region of interest" description="Disordered" evidence="1">
    <location>
        <begin position="122"/>
        <end position="179"/>
    </location>
</feature>
<feature type="compositionally biased region" description="Basic and acidic residues" evidence="1">
    <location>
        <begin position="160"/>
        <end position="171"/>
    </location>
</feature>
<evidence type="ECO:0000259" key="2">
    <source>
        <dbReference type="Pfam" id="PF13203"/>
    </source>
</evidence>
<dbReference type="InterPro" id="IPR025154">
    <property type="entry name" value="Put_metallopeptidase_dom"/>
</dbReference>
<dbReference type="EMBL" id="LAZR01027855">
    <property type="protein sequence ID" value="KKL64411.1"/>
    <property type="molecule type" value="Genomic_DNA"/>
</dbReference>
<sequence>MLDQSFWGALALRLELVEDTDHPTAWVDGAQLGYNPEFVTGLPWSHLVALVAHEVAHCALGHPWRQDGRTAEGWNQATDRAVNPVLRESGFTLPDGALFELDPMHVGKSAEWIYARLPKQETKQAGGDNGNKDGDPQQGQDGTPGVEDTLGEVRSASAQADKDNAPTEQEWKQATQQAAHATQCRGKFPGGAAQLVKQAKTTRTDWRSVLRRFAQEVARTDYTWTRPNPRYMARGLYLPALRSTEMGPLVVAIDTSGSIDATL</sequence>
<evidence type="ECO:0000256" key="1">
    <source>
        <dbReference type="SAM" id="MobiDB-lite"/>
    </source>
</evidence>
<evidence type="ECO:0000313" key="3">
    <source>
        <dbReference type="EMBL" id="KKL64411.1"/>
    </source>
</evidence>
<dbReference type="AlphaFoldDB" id="A0A0F9EDV3"/>
<reference evidence="3" key="1">
    <citation type="journal article" date="2015" name="Nature">
        <title>Complex archaea that bridge the gap between prokaryotes and eukaryotes.</title>
        <authorList>
            <person name="Spang A."/>
            <person name="Saw J.H."/>
            <person name="Jorgensen S.L."/>
            <person name="Zaremba-Niedzwiedzka K."/>
            <person name="Martijn J."/>
            <person name="Lind A.E."/>
            <person name="van Eijk R."/>
            <person name="Schleper C."/>
            <person name="Guy L."/>
            <person name="Ettema T.J."/>
        </authorList>
    </citation>
    <scope>NUCLEOTIDE SEQUENCE</scope>
</reference>
<dbReference type="PANTHER" id="PTHR38730:SF1">
    <property type="entry name" value="SLL7028 PROTEIN"/>
    <property type="match status" value="1"/>
</dbReference>
<name>A0A0F9EDV3_9ZZZZ</name>
<protein>
    <recommendedName>
        <fullName evidence="2">Putative metallopeptidase domain-containing protein</fullName>
    </recommendedName>
</protein>
<accession>A0A0F9EDV3</accession>
<feature type="non-terminal residue" evidence="3">
    <location>
        <position position="263"/>
    </location>
</feature>